<dbReference type="InterPro" id="IPR032675">
    <property type="entry name" value="LRR_dom_sf"/>
</dbReference>
<evidence type="ECO:0000313" key="3">
    <source>
        <dbReference type="Proteomes" id="UP000242287"/>
    </source>
</evidence>
<evidence type="ECO:0000313" key="2">
    <source>
        <dbReference type="EMBL" id="PFH45815.1"/>
    </source>
</evidence>
<reference evidence="2 3" key="1">
    <citation type="submission" date="2014-02" db="EMBL/GenBank/DDBJ databases">
        <title>Transposable element dynamics among asymbiotic and ectomycorrhizal Amanita fungi.</title>
        <authorList>
            <consortium name="DOE Joint Genome Institute"/>
            <person name="Hess J."/>
            <person name="Skrede I."/>
            <person name="Wolfe B."/>
            <person name="LaButti K."/>
            <person name="Ohm R.A."/>
            <person name="Grigoriev I.V."/>
            <person name="Pringle A."/>
        </authorList>
    </citation>
    <scope>NUCLEOTIDE SEQUENCE [LARGE SCALE GENOMIC DNA]</scope>
    <source>
        <strain evidence="2 3">SKay4041</strain>
    </source>
</reference>
<dbReference type="AlphaFoldDB" id="A0A2A9N6Q5"/>
<dbReference type="OrthoDB" id="2269034at2759"/>
<dbReference type="Proteomes" id="UP000242287">
    <property type="component" value="Unassembled WGS sequence"/>
</dbReference>
<proteinExistence type="predicted"/>
<dbReference type="SUPFAM" id="SSF81383">
    <property type="entry name" value="F-box domain"/>
    <property type="match status" value="1"/>
</dbReference>
<keyword evidence="3" id="KW-1185">Reference proteome</keyword>
<sequence>MERQTIIHSLSPIHKVVNDTSPIATLSEDVLRYIFSLCAEEVTLPLQEEPHALTLLQVCCSWREVALDTPELWNRFCINYQYADQRHVQEWLLRAKRFLVSASTTDHMDDRCLYSLIRLFINQYQLKRLRIYLRCNQLLSFLSNAKNETLEDLELYSEHRESEHRGPQLFLPAQFPFPNLKTLYFYSRHYCLDLQGIRYLPWNRLSKLTLEVRTTPSILLESLKEAATLESLEIMLTAYDNYSPPEDQIILPQLKKLILRFRGSRGMPCKIFIHIVHPKLETLQIQGIELAWDSVVFSHLTRQSNFENLCELLFQGSIVSNIPFVKLLKELPHLRKIWFPIGTQITEDVIVGLSTGNLGPRLTSIETIGCPVDPQRLLTMAEARQRVAYEKNNAGQEILPFENITIEYHTPSNHHQSRIDALKEAGTKFMHF</sequence>
<dbReference type="Gene3D" id="3.80.10.10">
    <property type="entry name" value="Ribonuclease Inhibitor"/>
    <property type="match status" value="1"/>
</dbReference>
<evidence type="ECO:0000259" key="1">
    <source>
        <dbReference type="Pfam" id="PF12937"/>
    </source>
</evidence>
<dbReference type="Pfam" id="PF12937">
    <property type="entry name" value="F-box-like"/>
    <property type="match status" value="1"/>
</dbReference>
<dbReference type="InterPro" id="IPR001810">
    <property type="entry name" value="F-box_dom"/>
</dbReference>
<dbReference type="InterPro" id="IPR036047">
    <property type="entry name" value="F-box-like_dom_sf"/>
</dbReference>
<accession>A0A2A9N6Q5</accession>
<gene>
    <name evidence="2" type="ORF">AMATHDRAFT_51448</name>
</gene>
<dbReference type="EMBL" id="KZ302284">
    <property type="protein sequence ID" value="PFH45815.1"/>
    <property type="molecule type" value="Genomic_DNA"/>
</dbReference>
<organism evidence="2 3">
    <name type="scientific">Amanita thiersii Skay4041</name>
    <dbReference type="NCBI Taxonomy" id="703135"/>
    <lineage>
        <taxon>Eukaryota</taxon>
        <taxon>Fungi</taxon>
        <taxon>Dikarya</taxon>
        <taxon>Basidiomycota</taxon>
        <taxon>Agaricomycotina</taxon>
        <taxon>Agaricomycetes</taxon>
        <taxon>Agaricomycetidae</taxon>
        <taxon>Agaricales</taxon>
        <taxon>Pluteineae</taxon>
        <taxon>Amanitaceae</taxon>
        <taxon>Amanita</taxon>
    </lineage>
</organism>
<name>A0A2A9N6Q5_9AGAR</name>
<dbReference type="SUPFAM" id="SSF52047">
    <property type="entry name" value="RNI-like"/>
    <property type="match status" value="1"/>
</dbReference>
<feature type="domain" description="F-box" evidence="1">
    <location>
        <begin position="29"/>
        <end position="78"/>
    </location>
</feature>
<protein>
    <recommendedName>
        <fullName evidence="1">F-box domain-containing protein</fullName>
    </recommendedName>
</protein>